<keyword evidence="5 10" id="KW-0378">Hydrolase</keyword>
<organism evidence="12 13">
    <name type="scientific">Oidiodendron maius (strain Zn)</name>
    <dbReference type="NCBI Taxonomy" id="913774"/>
    <lineage>
        <taxon>Eukaryota</taxon>
        <taxon>Fungi</taxon>
        <taxon>Dikarya</taxon>
        <taxon>Ascomycota</taxon>
        <taxon>Pezizomycotina</taxon>
        <taxon>Leotiomycetes</taxon>
        <taxon>Leotiomycetes incertae sedis</taxon>
        <taxon>Myxotrichaceae</taxon>
        <taxon>Oidiodendron</taxon>
    </lineage>
</organism>
<evidence type="ECO:0000256" key="4">
    <source>
        <dbReference type="ARBA" id="ARBA00022729"/>
    </source>
</evidence>
<dbReference type="PANTHER" id="PTHR31736:SF19">
    <property type="entry name" value="PECTIN LYASE SUPERFAMILY PROTEIN-RELATED"/>
    <property type="match status" value="1"/>
</dbReference>
<keyword evidence="6" id="KW-1015">Disulfide bond</keyword>
<dbReference type="Gene3D" id="2.160.20.10">
    <property type="entry name" value="Single-stranded right-handed beta-helix, Pectin lyase-like"/>
    <property type="match status" value="1"/>
</dbReference>
<dbReference type="EMBL" id="KN832891">
    <property type="protein sequence ID" value="KIM94056.1"/>
    <property type="molecule type" value="Genomic_DNA"/>
</dbReference>
<dbReference type="GO" id="GO:0046576">
    <property type="term" value="F:rhamnogalacturonan alpha-L-rhamnopyranosyl-(1-&gt;4)-alpha-D-galactopyranosyluronide lyase activity"/>
    <property type="evidence" value="ECO:0007669"/>
    <property type="project" value="UniProtKB-ARBA"/>
</dbReference>
<dbReference type="InterPro" id="IPR011050">
    <property type="entry name" value="Pectin_lyase_fold/virulence"/>
</dbReference>
<keyword evidence="7" id="KW-0325">Glycoprotein</keyword>
<feature type="chain" id="PRO_5002164724" evidence="11">
    <location>
        <begin position="18"/>
        <end position="442"/>
    </location>
</feature>
<dbReference type="OrthoDB" id="2268901at2759"/>
<feature type="signal peptide" evidence="11">
    <location>
        <begin position="1"/>
        <end position="17"/>
    </location>
</feature>
<dbReference type="SUPFAM" id="SSF51126">
    <property type="entry name" value="Pectin lyase-like"/>
    <property type="match status" value="1"/>
</dbReference>
<keyword evidence="4 11" id="KW-0732">Signal</keyword>
<comment type="similarity">
    <text evidence="2 10">Belongs to the glycosyl hydrolase 28 family.</text>
</comment>
<keyword evidence="3" id="KW-0964">Secreted</keyword>
<dbReference type="GO" id="GO:0071555">
    <property type="term" value="P:cell wall organization"/>
    <property type="evidence" value="ECO:0007669"/>
    <property type="project" value="UniProtKB-KW"/>
</dbReference>
<comment type="subcellular location">
    <subcellularLocation>
        <location evidence="1">Secreted</location>
    </subcellularLocation>
</comment>
<evidence type="ECO:0000256" key="9">
    <source>
        <dbReference type="ARBA" id="ARBA00023316"/>
    </source>
</evidence>
<dbReference type="InParanoid" id="A0A0C3GUJ5"/>
<gene>
    <name evidence="12" type="ORF">OIDMADRAFT_45860</name>
</gene>
<evidence type="ECO:0000256" key="10">
    <source>
        <dbReference type="RuleBase" id="RU361169"/>
    </source>
</evidence>
<evidence type="ECO:0000256" key="7">
    <source>
        <dbReference type="ARBA" id="ARBA00023180"/>
    </source>
</evidence>
<dbReference type="GO" id="GO:0005975">
    <property type="term" value="P:carbohydrate metabolic process"/>
    <property type="evidence" value="ECO:0007669"/>
    <property type="project" value="InterPro"/>
</dbReference>
<evidence type="ECO:0000256" key="2">
    <source>
        <dbReference type="ARBA" id="ARBA00008834"/>
    </source>
</evidence>
<proteinExistence type="inferred from homology"/>
<dbReference type="InterPro" id="IPR000743">
    <property type="entry name" value="Glyco_hydro_28"/>
</dbReference>
<evidence type="ECO:0000256" key="5">
    <source>
        <dbReference type="ARBA" id="ARBA00022801"/>
    </source>
</evidence>
<evidence type="ECO:0000256" key="6">
    <source>
        <dbReference type="ARBA" id="ARBA00023157"/>
    </source>
</evidence>
<sequence>MISFLILLSLFCSLASAQLSGSVGPLKSYKSKAQTKTCNVLDYGAKSGLDISTPLTNAWKECKNGGLVYIPPGTYSMSSWVSFNDGDSSAIQLDGTIYRTGTAGGTMININNCKDFEFFSGNSKGAMQGYGYEFIEKGTYGPRLIRFTDVTDFSFHGIALIDSPAYYLVFDTCSNGEIYNAIIRGITIGETDGIDVWGDNIWVHDVEVTNGDECVTVKSPAKNLLIEDIYCNISGGCAIGSLGLDTDISDISYQNLYLNQADACFIKTNKGSGTVKNISWDSVIVQSGSYPLTIDEAWGTSNGGKGVQISGLKYTNWHGTNVQNSRPVIRLDYNVNLWTVDGNYVIWSCENAYGTGACLRGGNKYAAYGVTETEKSAPNLSRNYASATMSGDLAKPYPSTKAFIIPPIPTTFFPGQKPVSKLLDLSGAGGLSAVVARATPTS</sequence>
<dbReference type="GO" id="GO:0005576">
    <property type="term" value="C:extracellular region"/>
    <property type="evidence" value="ECO:0007669"/>
    <property type="project" value="UniProtKB-SubCell"/>
</dbReference>
<dbReference type="HOGENOM" id="CLU_016031_7_2_1"/>
<dbReference type="STRING" id="913774.A0A0C3GUJ5"/>
<evidence type="ECO:0000256" key="8">
    <source>
        <dbReference type="ARBA" id="ARBA00023295"/>
    </source>
</evidence>
<reference evidence="13" key="2">
    <citation type="submission" date="2015-01" db="EMBL/GenBank/DDBJ databases">
        <title>Evolutionary Origins and Diversification of the Mycorrhizal Mutualists.</title>
        <authorList>
            <consortium name="DOE Joint Genome Institute"/>
            <consortium name="Mycorrhizal Genomics Consortium"/>
            <person name="Kohler A."/>
            <person name="Kuo A."/>
            <person name="Nagy L.G."/>
            <person name="Floudas D."/>
            <person name="Copeland A."/>
            <person name="Barry K.W."/>
            <person name="Cichocki N."/>
            <person name="Veneault-Fourrey C."/>
            <person name="LaButti K."/>
            <person name="Lindquist E.A."/>
            <person name="Lipzen A."/>
            <person name="Lundell T."/>
            <person name="Morin E."/>
            <person name="Murat C."/>
            <person name="Riley R."/>
            <person name="Ohm R."/>
            <person name="Sun H."/>
            <person name="Tunlid A."/>
            <person name="Henrissat B."/>
            <person name="Grigoriev I.V."/>
            <person name="Hibbett D.S."/>
            <person name="Martin F."/>
        </authorList>
    </citation>
    <scope>NUCLEOTIDE SEQUENCE [LARGE SCALE GENOMIC DNA]</scope>
    <source>
        <strain evidence="13">Zn</strain>
    </source>
</reference>
<evidence type="ECO:0000256" key="3">
    <source>
        <dbReference type="ARBA" id="ARBA00022525"/>
    </source>
</evidence>
<dbReference type="GO" id="GO:0004650">
    <property type="term" value="F:polygalacturonase activity"/>
    <property type="evidence" value="ECO:0007669"/>
    <property type="project" value="InterPro"/>
</dbReference>
<keyword evidence="9" id="KW-0961">Cell wall biogenesis/degradation</keyword>
<reference evidence="12 13" key="1">
    <citation type="submission" date="2014-04" db="EMBL/GenBank/DDBJ databases">
        <authorList>
            <consortium name="DOE Joint Genome Institute"/>
            <person name="Kuo A."/>
            <person name="Martino E."/>
            <person name="Perotto S."/>
            <person name="Kohler A."/>
            <person name="Nagy L.G."/>
            <person name="Floudas D."/>
            <person name="Copeland A."/>
            <person name="Barry K.W."/>
            <person name="Cichocki N."/>
            <person name="Veneault-Fourrey C."/>
            <person name="LaButti K."/>
            <person name="Lindquist E.A."/>
            <person name="Lipzen A."/>
            <person name="Lundell T."/>
            <person name="Morin E."/>
            <person name="Murat C."/>
            <person name="Sun H."/>
            <person name="Tunlid A."/>
            <person name="Henrissat B."/>
            <person name="Grigoriev I.V."/>
            <person name="Hibbett D.S."/>
            <person name="Martin F."/>
            <person name="Nordberg H.P."/>
            <person name="Cantor M.N."/>
            <person name="Hua S.X."/>
        </authorList>
    </citation>
    <scope>NUCLEOTIDE SEQUENCE [LARGE SCALE GENOMIC DNA]</scope>
    <source>
        <strain evidence="12 13">Zn</strain>
    </source>
</reference>
<evidence type="ECO:0000313" key="12">
    <source>
        <dbReference type="EMBL" id="KIM94056.1"/>
    </source>
</evidence>
<dbReference type="Proteomes" id="UP000054321">
    <property type="component" value="Unassembled WGS sequence"/>
</dbReference>
<dbReference type="AlphaFoldDB" id="A0A0C3GUJ5"/>
<keyword evidence="8 10" id="KW-0326">Glycosidase</keyword>
<evidence type="ECO:0000313" key="13">
    <source>
        <dbReference type="Proteomes" id="UP000054321"/>
    </source>
</evidence>
<dbReference type="PANTHER" id="PTHR31736">
    <property type="match status" value="1"/>
</dbReference>
<protein>
    <submittedName>
        <fullName evidence="12">Glycoside hydrolase family 28 protein</fullName>
    </submittedName>
</protein>
<dbReference type="Pfam" id="PF00295">
    <property type="entry name" value="Glyco_hydro_28"/>
    <property type="match status" value="1"/>
</dbReference>
<evidence type="ECO:0000256" key="1">
    <source>
        <dbReference type="ARBA" id="ARBA00004613"/>
    </source>
</evidence>
<name>A0A0C3GUJ5_OIDMZ</name>
<accession>A0A0C3GUJ5</accession>
<dbReference type="InterPro" id="IPR012334">
    <property type="entry name" value="Pectin_lyas_fold"/>
</dbReference>
<keyword evidence="13" id="KW-1185">Reference proteome</keyword>
<evidence type="ECO:0000256" key="11">
    <source>
        <dbReference type="SAM" id="SignalP"/>
    </source>
</evidence>